<keyword evidence="7 11" id="KW-0560">Oxidoreductase</keyword>
<dbReference type="InterPro" id="IPR010971">
    <property type="entry name" value="UbiH/COQ6"/>
</dbReference>
<dbReference type="PROSITE" id="PS01304">
    <property type="entry name" value="UBIH"/>
    <property type="match status" value="1"/>
</dbReference>
<keyword evidence="6 11" id="KW-0274">FAD</keyword>
<dbReference type="InterPro" id="IPR018168">
    <property type="entry name" value="Ubi_Hdrlase_CS"/>
</dbReference>
<evidence type="ECO:0000256" key="6">
    <source>
        <dbReference type="ARBA" id="ARBA00022827"/>
    </source>
</evidence>
<proteinExistence type="inferred from homology"/>
<comment type="cofactor">
    <cofactor evidence="1 11">
        <name>FAD</name>
        <dbReference type="ChEBI" id="CHEBI:57692"/>
    </cofactor>
</comment>
<dbReference type="SUPFAM" id="SSF51905">
    <property type="entry name" value="FAD/NAD(P)-binding domain"/>
    <property type="match status" value="1"/>
</dbReference>
<dbReference type="EC" id="1.14.15.46" evidence="11"/>
<comment type="caution">
    <text evidence="13">The sequence shown here is derived from an EMBL/GenBank/DDBJ whole genome shotgun (WGS) entry which is preliminary data.</text>
</comment>
<accession>A0A420I8K9</accession>
<comment type="subcellular location">
    <subcellularLocation>
        <location evidence="11">Mitochondrion inner membrane</location>
        <topology evidence="11">Peripheral membrane protein</topology>
        <orientation evidence="11">Matrix side</orientation>
    </subcellularLocation>
</comment>
<evidence type="ECO:0000256" key="5">
    <source>
        <dbReference type="ARBA" id="ARBA00022792"/>
    </source>
</evidence>
<keyword evidence="13" id="KW-0830">Ubiquinone</keyword>
<evidence type="ECO:0000256" key="1">
    <source>
        <dbReference type="ARBA" id="ARBA00001974"/>
    </source>
</evidence>
<dbReference type="EMBL" id="MCBQ01011331">
    <property type="protein sequence ID" value="RKF66043.1"/>
    <property type="molecule type" value="Genomic_DNA"/>
</dbReference>
<dbReference type="InterPro" id="IPR036188">
    <property type="entry name" value="FAD/NAD-bd_sf"/>
</dbReference>
<dbReference type="EC" id="1.14.15.45" evidence="11"/>
<keyword evidence="14" id="KW-1185">Reference proteome</keyword>
<keyword evidence="5 11" id="KW-0999">Mitochondrion inner membrane</keyword>
<reference evidence="13 14" key="1">
    <citation type="journal article" date="2018" name="BMC Genomics">
        <title>Comparative genome analyses reveal sequence features reflecting distinct modes of host-adaptation between dicot and monocot powdery mildew.</title>
        <authorList>
            <person name="Wu Y."/>
            <person name="Ma X."/>
            <person name="Pan Z."/>
            <person name="Kale S.D."/>
            <person name="Song Y."/>
            <person name="King H."/>
            <person name="Zhang Q."/>
            <person name="Presley C."/>
            <person name="Deng X."/>
            <person name="Wei C.I."/>
            <person name="Xiao S."/>
        </authorList>
    </citation>
    <scope>NUCLEOTIDE SEQUENCE [LARGE SCALE GENOMIC DNA]</scope>
    <source>
        <strain evidence="13">UMSG3</strain>
    </source>
</reference>
<comment type="similarity">
    <text evidence="2 11">Belongs to the UbiH/COQ6 family.</text>
</comment>
<dbReference type="FunFam" id="3.50.50.60:FF:000245">
    <property type="entry name" value="Ubiquinone biosynthesis monooxygenase COQ6, mitochondrial"/>
    <property type="match status" value="1"/>
</dbReference>
<dbReference type="Gene3D" id="3.50.50.60">
    <property type="entry name" value="FAD/NAD(P)-binding domain"/>
    <property type="match status" value="2"/>
</dbReference>
<dbReference type="GO" id="GO:0071949">
    <property type="term" value="F:FAD binding"/>
    <property type="evidence" value="ECO:0007669"/>
    <property type="project" value="InterPro"/>
</dbReference>
<evidence type="ECO:0000313" key="13">
    <source>
        <dbReference type="EMBL" id="RKF66043.1"/>
    </source>
</evidence>
<dbReference type="Proteomes" id="UP000283383">
    <property type="component" value="Unassembled WGS sequence"/>
</dbReference>
<evidence type="ECO:0000256" key="9">
    <source>
        <dbReference type="ARBA" id="ARBA00023128"/>
    </source>
</evidence>
<comment type="catalytic activity">
    <reaction evidence="11">
        <text>a 2-methoxy-6-(all-trans-polyprenyl)phenol + 2 reduced [2Fe-2S]-[ferredoxin] + O2 + 2 H(+) = a 2-methoxy-6-(all-trans-polyprenyl)benzene-1,4-diol + 2 oxidized [2Fe-2S]-[ferredoxin] + H2O</text>
        <dbReference type="Rhea" id="RHEA:81183"/>
        <dbReference type="Rhea" id="RHEA-COMP:9551"/>
        <dbReference type="Rhea" id="RHEA-COMP:10000"/>
        <dbReference type="Rhea" id="RHEA-COMP:10001"/>
        <dbReference type="Rhea" id="RHEA-COMP:10858"/>
        <dbReference type="ChEBI" id="CHEBI:15377"/>
        <dbReference type="ChEBI" id="CHEBI:15378"/>
        <dbReference type="ChEBI" id="CHEBI:15379"/>
        <dbReference type="ChEBI" id="CHEBI:33737"/>
        <dbReference type="ChEBI" id="CHEBI:33738"/>
        <dbReference type="ChEBI" id="CHEBI:62731"/>
        <dbReference type="ChEBI" id="CHEBI:84166"/>
        <dbReference type="EC" id="1.14.15.46"/>
    </reaction>
</comment>
<dbReference type="GO" id="GO:0016712">
    <property type="term" value="F:oxidoreductase activity, acting on paired donors, with incorporation or reduction of molecular oxygen, reduced flavin or flavoprotein as one donor, and incorporation of one atom of oxygen"/>
    <property type="evidence" value="ECO:0007669"/>
    <property type="project" value="UniProtKB-UniRule"/>
</dbReference>
<dbReference type="FunFam" id="3.50.50.60:FF:000021">
    <property type="entry name" value="Ubiquinone biosynthesis monooxygenase COQ6"/>
    <property type="match status" value="1"/>
</dbReference>
<keyword evidence="4 11" id="KW-0831">Ubiquinone biosynthesis</keyword>
<comment type="function">
    <text evidence="11">FAD-dependent monooxygenase required for two non-consecutive steps during ubiquinone biosynthesis. Required for the C5-ring hydroxylation during ubiquinone biosynthesis by catalyzing the hydroxylation of 4-hydroxy-3-(all-trans-polyprenyl)benzoic acid to 3,4-dihydroxy-5-(all-trans-polyprenyl)benzoic acid. Also acts downstream of coq4, for the C1-hydroxylation during ubiquinone biosynthesis by catalyzing the hydroxylation of 2-methoxy-6-(all-trans-polyprenyl)phenol to 2-methoxy-6-(all-trans-polyprenyl)benzene-1,4-diol. The electrons required for the hydroxylation reaction are funneled indirectly to coq6 from NADPH via a ferredoxin/ferredoxin reductase system.</text>
</comment>
<dbReference type="InterPro" id="IPR002938">
    <property type="entry name" value="FAD-bd"/>
</dbReference>
<keyword evidence="10 11" id="KW-0472">Membrane</keyword>
<dbReference type="PANTHER" id="PTHR43876:SF7">
    <property type="entry name" value="UBIQUINONE BIOSYNTHESIS MONOOXYGENASE COQ6, MITOCHONDRIAL"/>
    <property type="match status" value="1"/>
</dbReference>
<dbReference type="STRING" id="62708.A0A420I8K9"/>
<dbReference type="PANTHER" id="PTHR43876">
    <property type="entry name" value="UBIQUINONE BIOSYNTHESIS MONOOXYGENASE COQ6, MITOCHONDRIAL"/>
    <property type="match status" value="1"/>
</dbReference>
<comment type="subunit">
    <text evidence="11">Component of a multi-subunit COQ enzyme complex, composed of at least COQ3, COQ4, COQ5, COQ6, COQ7 and COQ9.</text>
</comment>
<evidence type="ECO:0000256" key="4">
    <source>
        <dbReference type="ARBA" id="ARBA00022688"/>
    </source>
</evidence>
<dbReference type="InterPro" id="IPR051205">
    <property type="entry name" value="UbiH/COQ6_monooxygenase"/>
</dbReference>
<gene>
    <name evidence="11" type="primary">COQ6</name>
    <name evidence="13" type="ORF">GcM3_113021</name>
</gene>
<dbReference type="Pfam" id="PF01494">
    <property type="entry name" value="FAD_binding_3"/>
    <property type="match status" value="1"/>
</dbReference>
<sequence length="502" mass="55497">MKLLSNISKIRSALHVCRNCTTQQGPYTRSYATNLPKEPSEIFDIVCVGGGTAGLSLLAALRSSPVTANLKLALVDNQNVQSFSDFSLPPTQFSSRCSSLTPSTVRFLDEIGAWKHIQLGRTQAYQEMQVWDGVSGARIEFNWQAHEKGKTIAYMTENQNLSYALMKRIEELGGVKIFDSQRLVNICYGEETEQLDLREWPVLQLSSGSRLAARLLIGADGANSPVRTFTGIDSRGWDYERVGLVATLQSKRDGNKFSELKTAYQRFLPTGPVALLPLPENYSTLVWTTTVERASLLKNLSTKDFVAMVNAAFRLSPTDLTYMHTIESTQENEFLWRSQHISFEAEKIPPEIVEVQSESIASFPLKLKHVDKYIEQRVALIGDAAHSIHPLAGQGLNLGQADVESLVKAIRFAVTHGEDIGTIAALESYNADRYAANHLILGVVDKLHKLYSVENGPLIPLRSIGLRAVNTLGPLKYFFMEQAAGTGARIRLDPGKASFTSC</sequence>
<protein>
    <recommendedName>
        <fullName evidence="11">Ubiquinone biosynthesis monooxygenase COQ6, mitochondrial</fullName>
        <ecNumber evidence="11">1.14.15.45</ecNumber>
    </recommendedName>
    <alternativeName>
        <fullName evidence="11">2-methoxy-6-polyprenolphenol 4-hydroxylase</fullName>
        <ecNumber evidence="11">1.14.15.46</ecNumber>
    </alternativeName>
</protein>
<feature type="domain" description="FAD-binding" evidence="12">
    <location>
        <begin position="44"/>
        <end position="435"/>
    </location>
</feature>
<dbReference type="AlphaFoldDB" id="A0A420I8K9"/>
<evidence type="ECO:0000256" key="2">
    <source>
        <dbReference type="ARBA" id="ARBA00005349"/>
    </source>
</evidence>
<evidence type="ECO:0000256" key="7">
    <source>
        <dbReference type="ARBA" id="ARBA00023002"/>
    </source>
</evidence>
<dbReference type="GO" id="GO:0031314">
    <property type="term" value="C:extrinsic component of mitochondrial inner membrane"/>
    <property type="evidence" value="ECO:0007669"/>
    <property type="project" value="UniProtKB-UniRule"/>
</dbReference>
<name>A0A420I8K9_9PEZI</name>
<keyword evidence="9 11" id="KW-0496">Mitochondrion</keyword>
<dbReference type="UniPathway" id="UPA00232"/>
<dbReference type="HAMAP" id="MF_03193">
    <property type="entry name" value="COQ6_monooxygenase"/>
    <property type="match status" value="1"/>
</dbReference>
<comment type="catalytic activity">
    <reaction evidence="11">
        <text>a 4-hydroxy-3-(all-trans-polyprenyl)benzoate + 2 reduced [2Fe-2S]-[ferredoxin] + O2 + 2 H(+) = a 3,4-dihydroxy-5-(all-trans-polyprenyl)benzoate + 2 oxidized [2Fe-2S]-[ferredoxin] + H2O</text>
        <dbReference type="Rhea" id="RHEA:81195"/>
        <dbReference type="Rhea" id="RHEA-COMP:9514"/>
        <dbReference type="Rhea" id="RHEA-COMP:10000"/>
        <dbReference type="Rhea" id="RHEA-COMP:10001"/>
        <dbReference type="Rhea" id="RHEA-COMP:10930"/>
        <dbReference type="ChEBI" id="CHEBI:15377"/>
        <dbReference type="ChEBI" id="CHEBI:15378"/>
        <dbReference type="ChEBI" id="CHEBI:15379"/>
        <dbReference type="ChEBI" id="CHEBI:33737"/>
        <dbReference type="ChEBI" id="CHEBI:33738"/>
        <dbReference type="ChEBI" id="CHEBI:64694"/>
        <dbReference type="ChEBI" id="CHEBI:78396"/>
        <dbReference type="EC" id="1.14.15.45"/>
    </reaction>
</comment>
<dbReference type="GO" id="GO:0106364">
    <property type="term" value="F:4-hydroxy-3-all-trans-polyprenylbenzoate oxygenase activity"/>
    <property type="evidence" value="ECO:0007669"/>
    <property type="project" value="UniProtKB-EC"/>
</dbReference>
<evidence type="ECO:0000256" key="11">
    <source>
        <dbReference type="HAMAP-Rule" id="MF_03193"/>
    </source>
</evidence>
<evidence type="ECO:0000259" key="12">
    <source>
        <dbReference type="Pfam" id="PF01494"/>
    </source>
</evidence>
<evidence type="ECO:0000256" key="8">
    <source>
        <dbReference type="ARBA" id="ARBA00023033"/>
    </source>
</evidence>
<evidence type="ECO:0000256" key="10">
    <source>
        <dbReference type="ARBA" id="ARBA00023136"/>
    </source>
</evidence>
<evidence type="ECO:0000313" key="14">
    <source>
        <dbReference type="Proteomes" id="UP000283383"/>
    </source>
</evidence>
<dbReference type="NCBIfam" id="TIGR01988">
    <property type="entry name" value="Ubi-OHases"/>
    <property type="match status" value="1"/>
</dbReference>
<dbReference type="PRINTS" id="PR00420">
    <property type="entry name" value="RNGMNOXGNASE"/>
</dbReference>
<organism evidence="13 14">
    <name type="scientific">Golovinomyces cichoracearum</name>
    <dbReference type="NCBI Taxonomy" id="62708"/>
    <lineage>
        <taxon>Eukaryota</taxon>
        <taxon>Fungi</taxon>
        <taxon>Dikarya</taxon>
        <taxon>Ascomycota</taxon>
        <taxon>Pezizomycotina</taxon>
        <taxon>Leotiomycetes</taxon>
        <taxon>Erysiphales</taxon>
        <taxon>Erysiphaceae</taxon>
        <taxon>Golovinomyces</taxon>
    </lineage>
</organism>
<evidence type="ECO:0000256" key="3">
    <source>
        <dbReference type="ARBA" id="ARBA00022630"/>
    </source>
</evidence>
<keyword evidence="8 11" id="KW-0503">Monooxygenase</keyword>
<dbReference type="InterPro" id="IPR000689">
    <property type="entry name" value="UbQ_mOase_COQ6"/>
</dbReference>
<comment type="pathway">
    <text evidence="11">Cofactor biosynthesis; ubiquinone biosynthesis.</text>
</comment>
<keyword evidence="3 11" id="KW-0285">Flavoprotein</keyword>
<dbReference type="GO" id="GO:0120538">
    <property type="term" value="F:2-methoxy-6-polyprenolphenol 4-hydroxylase activity"/>
    <property type="evidence" value="ECO:0007669"/>
    <property type="project" value="UniProtKB-EC"/>
</dbReference>